<protein>
    <submittedName>
        <fullName evidence="2">Uncharacterized protein</fullName>
    </submittedName>
</protein>
<accession>A0A8F1N693</accession>
<evidence type="ECO:0000313" key="2">
    <source>
        <dbReference type="EMBL" id="QWQ49933.1"/>
    </source>
</evidence>
<keyword evidence="1" id="KW-0812">Transmembrane</keyword>
<dbReference type="AlphaFoldDB" id="A0A8F1N693"/>
<sequence length="211" mass="24442">MDPIKYFTFSMIIFILGIWGILLNRRNKEKNEIVFFFEVTGATFFSLGLFCLIDFMAPHVSYCAGRSAFTPSPSPAQSPGEEPAVPEEAPPMPQQVVLISDAERRRELFDRSLIHHFFRPDRTLRESINVVELQFSIERRVEAALVADGFDPASILANRHRIRGVLFYPFWDLLTERTYRAYVTQIESNGTRESLPYRRVVRAVQNYDLFL</sequence>
<dbReference type="EMBL" id="MW717909">
    <property type="protein sequence ID" value="QWQ49933.1"/>
    <property type="molecule type" value="Genomic_DNA"/>
</dbReference>
<proteinExistence type="predicted"/>
<keyword evidence="2" id="KW-0496">Mitochondrion</keyword>
<feature type="transmembrane region" description="Helical" evidence="1">
    <location>
        <begin position="35"/>
        <end position="57"/>
    </location>
</feature>
<reference evidence="2" key="1">
    <citation type="submission" date="2021-03" db="EMBL/GenBank/DDBJ databases">
        <authorList>
            <person name="Liu X."/>
        </authorList>
    </citation>
    <scope>NUCLEOTIDE SEQUENCE</scope>
    <source>
        <strain evidence="2">Mt3</strain>
    </source>
</reference>
<feature type="transmembrane region" description="Helical" evidence="1">
    <location>
        <begin position="6"/>
        <end position="23"/>
    </location>
</feature>
<geneLocation type="mitochondrion" evidence="2"/>
<gene>
    <name evidence="2" type="primary">ORF211</name>
</gene>
<evidence type="ECO:0000256" key="1">
    <source>
        <dbReference type="SAM" id="Phobius"/>
    </source>
</evidence>
<name>A0A8F1N693_9ROSA</name>
<keyword evidence="1" id="KW-0472">Membrane</keyword>
<organism evidence="2">
    <name type="scientific">Zelkova schneideriana</name>
    <dbReference type="NCBI Taxonomy" id="172643"/>
    <lineage>
        <taxon>Eukaryota</taxon>
        <taxon>Viridiplantae</taxon>
        <taxon>Streptophyta</taxon>
        <taxon>Embryophyta</taxon>
        <taxon>Tracheophyta</taxon>
        <taxon>Spermatophyta</taxon>
        <taxon>Magnoliopsida</taxon>
        <taxon>eudicotyledons</taxon>
        <taxon>Gunneridae</taxon>
        <taxon>Pentapetalae</taxon>
        <taxon>rosids</taxon>
        <taxon>fabids</taxon>
        <taxon>Rosales</taxon>
        <taxon>Ulmaceae</taxon>
        <taxon>Zelkova</taxon>
    </lineage>
</organism>
<keyword evidence="1" id="KW-1133">Transmembrane helix</keyword>